<gene>
    <name evidence="2" type="ORF">FW784_01760</name>
</gene>
<protein>
    <recommendedName>
        <fullName evidence="4">DUF1269 domain-containing protein</fullName>
    </recommendedName>
</protein>
<evidence type="ECO:0000256" key="1">
    <source>
        <dbReference type="SAM" id="Phobius"/>
    </source>
</evidence>
<accession>A0A5D8ZFG7</accession>
<keyword evidence="1" id="KW-0472">Membrane</keyword>
<dbReference type="AlphaFoldDB" id="A0A5D8ZFG7"/>
<feature type="transmembrane region" description="Helical" evidence="1">
    <location>
        <begin position="74"/>
        <end position="100"/>
    </location>
</feature>
<comment type="caution">
    <text evidence="2">The sequence shown here is derived from an EMBL/GenBank/DDBJ whole genome shotgun (WGS) entry which is preliminary data.</text>
</comment>
<feature type="transmembrane region" description="Helical" evidence="1">
    <location>
        <begin position="46"/>
        <end position="68"/>
    </location>
</feature>
<dbReference type="EMBL" id="VTRV01000009">
    <property type="protein sequence ID" value="TZF91434.1"/>
    <property type="molecule type" value="Genomic_DNA"/>
</dbReference>
<evidence type="ECO:0000313" key="3">
    <source>
        <dbReference type="Proteomes" id="UP000323164"/>
    </source>
</evidence>
<proteinExistence type="predicted"/>
<name>A0A5D8ZFG7_9GAMM</name>
<evidence type="ECO:0000313" key="2">
    <source>
        <dbReference type="EMBL" id="TZF91434.1"/>
    </source>
</evidence>
<sequence>MARAALNAARSVGVGRDAVMLVARSDIELDAISNDYKEADSDSTPAAIKGVIAGGVTGLLLDLTAVVLTPMAPTLAGVGIAALAGASIGGMAATIFGAALPDPVRQAFRDEIKAGRILLVTDTDNALQQIAGPVIEATGATRLPFEHATLAVR</sequence>
<keyword evidence="1" id="KW-1133">Transmembrane helix</keyword>
<evidence type="ECO:0008006" key="4">
    <source>
        <dbReference type="Google" id="ProtNLM"/>
    </source>
</evidence>
<organism evidence="2 3">
    <name type="scientific">Cognatilysobacter lacus</name>
    <dbReference type="NCBI Taxonomy" id="1643323"/>
    <lineage>
        <taxon>Bacteria</taxon>
        <taxon>Pseudomonadati</taxon>
        <taxon>Pseudomonadota</taxon>
        <taxon>Gammaproteobacteria</taxon>
        <taxon>Lysobacterales</taxon>
        <taxon>Lysobacteraceae</taxon>
        <taxon>Cognatilysobacter</taxon>
    </lineage>
</organism>
<dbReference type="Proteomes" id="UP000323164">
    <property type="component" value="Unassembled WGS sequence"/>
</dbReference>
<keyword evidence="1" id="KW-0812">Transmembrane</keyword>
<reference evidence="2 3" key="1">
    <citation type="submission" date="2019-08" db="EMBL/GenBank/DDBJ databases">
        <title>Draft genome sequence of Lysobacter sp. UKS-15.</title>
        <authorList>
            <person name="Im W.-T."/>
        </authorList>
    </citation>
    <scope>NUCLEOTIDE SEQUENCE [LARGE SCALE GENOMIC DNA]</scope>
    <source>
        <strain evidence="2 3">UKS-15</strain>
    </source>
</reference>
<keyword evidence="3" id="KW-1185">Reference proteome</keyword>